<feature type="compositionally biased region" description="Gly residues" evidence="1">
    <location>
        <begin position="834"/>
        <end position="846"/>
    </location>
</feature>
<sequence>MSGRLRGYEISRPQPIEPPKVPATAESNPYQALSASIDGPAIPPSTGSTRPLSDIREITEPSLIDIAIRRSRGNIRHRRSASGGSSIQQGLSLRRDESLKRNGSVKRNGPVTRKGSRRREEVVPQRWQVTAGNACELGSSSSYSTPPEKTNAFSIPPTSIPQRSSSFDHGRKPVRGHARKPSIRAVADSGYVLAETITVPNHGRSQSPVKQAGLRQDPITSDAARKMPSRTRLREPYPYDILEYPSYKHPRVKLELQATAPVFVGGGSVEGFVKLTVDDNERMKQRRSLGIGALSMDLVGYEEVRNSRRAIFLALVTELIDAKHPPPLSMAEPVNLLLRGDRFWALLPSSSSLPFMVSLPLDTGPPPFQSKHASIRFMLCVTALINDAGKHYRVRASQEVQVLPTYDPEKALTSLHSPLTASDELPMPRAGGFESVQITAGLHRQVWVSGSTIFVDVPISNKSNKPVKRLDLSLERDILCYKYPAATTRERSTGHARIFESNHQNMIVLSSTRSGQHGWNGVEPHESETRTSDLELPRGHATVRCGKYFEVRYFLNITASVSNSKLVSIQLPIILIHMNSLDVVPNSVAQVAAAIAEKRAQHHHRRPSSASRNPDACAPLLRQCSTSSPARARALHRKPSYTPGQAFAAPRQQSLDRQRAQKTDIQGLGAALDASPRKHHPNHLHHHQQHHHHHYHQPLPQQPHPMTLRKRASNLSFGNLSLGGKTSSSSNGNESAFRAIAFRTPEHHKKNTPPSPSFRSGGGAESVDSIRARMRRMVSLNSLHAEKSRNPSTARSNGTGGRQENVRPPPTRPAEPPPILGLSSATRRSLDLPPGGGSTAAAGGGPAIIDDVSRPATSLSFRERLDRSRFEFKRPVLRRKASVGASIRERGVNLWEAMRVRGREREREREGWI</sequence>
<organism evidence="3 4">
    <name type="scientific">Salinomyces thailandicus</name>
    <dbReference type="NCBI Taxonomy" id="706561"/>
    <lineage>
        <taxon>Eukaryota</taxon>
        <taxon>Fungi</taxon>
        <taxon>Dikarya</taxon>
        <taxon>Ascomycota</taxon>
        <taxon>Pezizomycotina</taxon>
        <taxon>Dothideomycetes</taxon>
        <taxon>Dothideomycetidae</taxon>
        <taxon>Mycosphaerellales</taxon>
        <taxon>Teratosphaeriaceae</taxon>
        <taxon>Salinomyces</taxon>
    </lineage>
</organism>
<feature type="region of interest" description="Disordered" evidence="1">
    <location>
        <begin position="75"/>
        <end position="124"/>
    </location>
</feature>
<feature type="region of interest" description="Disordered" evidence="1">
    <location>
        <begin position="138"/>
        <end position="180"/>
    </location>
</feature>
<accession>A0A4U0TR70</accession>
<dbReference type="Gene3D" id="2.60.40.640">
    <property type="match status" value="2"/>
</dbReference>
<dbReference type="InterPro" id="IPR014756">
    <property type="entry name" value="Ig_E-set"/>
</dbReference>
<evidence type="ECO:0000313" key="4">
    <source>
        <dbReference type="Proteomes" id="UP000308549"/>
    </source>
</evidence>
<gene>
    <name evidence="3" type="ORF">B0A50_06726</name>
</gene>
<dbReference type="EMBL" id="NAJL01000044">
    <property type="protein sequence ID" value="TKA24406.1"/>
    <property type="molecule type" value="Genomic_DNA"/>
</dbReference>
<dbReference type="Pfam" id="PF02752">
    <property type="entry name" value="Arrestin_C"/>
    <property type="match status" value="1"/>
</dbReference>
<reference evidence="3 4" key="1">
    <citation type="submission" date="2017-03" db="EMBL/GenBank/DDBJ databases">
        <title>Genomes of endolithic fungi from Antarctica.</title>
        <authorList>
            <person name="Coleine C."/>
            <person name="Masonjones S."/>
            <person name="Stajich J.E."/>
        </authorList>
    </citation>
    <scope>NUCLEOTIDE SEQUENCE [LARGE SCALE GENOMIC DNA]</scope>
    <source>
        <strain evidence="3 4">CCFEE 6315</strain>
    </source>
</reference>
<dbReference type="InterPro" id="IPR011022">
    <property type="entry name" value="Arrestin_C-like"/>
</dbReference>
<proteinExistence type="predicted"/>
<feature type="compositionally biased region" description="Low complexity" evidence="1">
    <location>
        <begin position="81"/>
        <end position="92"/>
    </location>
</feature>
<feature type="domain" description="Arrestin C-terminal-like" evidence="2">
    <location>
        <begin position="432"/>
        <end position="580"/>
    </location>
</feature>
<evidence type="ECO:0000256" key="1">
    <source>
        <dbReference type="SAM" id="MobiDB-lite"/>
    </source>
</evidence>
<dbReference type="AlphaFoldDB" id="A0A4U0TR70"/>
<feature type="compositionally biased region" description="Pro residues" evidence="1">
    <location>
        <begin position="807"/>
        <end position="819"/>
    </location>
</feature>
<dbReference type="InterPro" id="IPR014752">
    <property type="entry name" value="Arrestin-like_C"/>
</dbReference>
<keyword evidence="4" id="KW-1185">Reference proteome</keyword>
<dbReference type="OrthoDB" id="298939at2759"/>
<feature type="compositionally biased region" description="Polar residues" evidence="1">
    <location>
        <begin position="25"/>
        <end position="34"/>
    </location>
</feature>
<comment type="caution">
    <text evidence="3">The sequence shown here is derived from an EMBL/GenBank/DDBJ whole genome shotgun (WGS) entry which is preliminary data.</text>
</comment>
<name>A0A4U0TR70_9PEZI</name>
<feature type="compositionally biased region" description="Basic residues" evidence="1">
    <location>
        <begin position="677"/>
        <end position="696"/>
    </location>
</feature>
<feature type="compositionally biased region" description="Basic and acidic residues" evidence="1">
    <location>
        <begin position="523"/>
        <end position="534"/>
    </location>
</feature>
<feature type="region of interest" description="Disordered" evidence="1">
    <location>
        <begin position="781"/>
        <end position="852"/>
    </location>
</feature>
<feature type="region of interest" description="Disordered" evidence="1">
    <location>
        <begin position="1"/>
        <end position="56"/>
    </location>
</feature>
<protein>
    <recommendedName>
        <fullName evidence="2">Arrestin C-terminal-like domain-containing protein</fullName>
    </recommendedName>
</protein>
<dbReference type="SUPFAM" id="SSF81296">
    <property type="entry name" value="E set domains"/>
    <property type="match status" value="1"/>
</dbReference>
<feature type="region of interest" description="Disordered" evidence="1">
    <location>
        <begin position="514"/>
        <end position="534"/>
    </location>
</feature>
<evidence type="ECO:0000313" key="3">
    <source>
        <dbReference type="EMBL" id="TKA24406.1"/>
    </source>
</evidence>
<feature type="compositionally biased region" description="Polar residues" evidence="1">
    <location>
        <begin position="138"/>
        <end position="165"/>
    </location>
</feature>
<dbReference type="Proteomes" id="UP000308549">
    <property type="component" value="Unassembled WGS sequence"/>
</dbReference>
<feature type="region of interest" description="Disordered" evidence="1">
    <location>
        <begin position="599"/>
        <end position="706"/>
    </location>
</feature>
<dbReference type="SMART" id="SM01017">
    <property type="entry name" value="Arrestin_C"/>
    <property type="match status" value="1"/>
</dbReference>
<evidence type="ECO:0000259" key="2">
    <source>
        <dbReference type="SMART" id="SM01017"/>
    </source>
</evidence>
<feature type="region of interest" description="Disordered" evidence="1">
    <location>
        <begin position="743"/>
        <end position="766"/>
    </location>
</feature>